<name>A0A9D9E5G5_9LACO</name>
<sequence>MKTQVLMFHHDFQHSKVNKILFEQAQLLKNVKARNIYAEYTNFKINVEQEHRYLDRSDRIVLQFPMTWYSCPALLKQWEDSVFTAGYAFGNVHKLKNKELLIAVTVGAHEENYLHQNNHYTVKDLLQPFQALAQYLQMRYLQPFIVCGASHLTDKQLQDKQFEYKRVLLNNEIKEEPIIFS</sequence>
<accession>A0A9D9E5G5</accession>
<dbReference type="InterPro" id="IPR003680">
    <property type="entry name" value="Flavodoxin_fold"/>
</dbReference>
<keyword evidence="1" id="KW-0560">Oxidoreductase</keyword>
<dbReference type="SUPFAM" id="SSF52218">
    <property type="entry name" value="Flavoproteins"/>
    <property type="match status" value="1"/>
</dbReference>
<dbReference type="PANTHER" id="PTHR47307">
    <property type="entry name" value="GLUTATHIONE-REGULATED POTASSIUM-EFFLUX SYSTEM ANCILLARY PROTEIN KEFG"/>
    <property type="match status" value="1"/>
</dbReference>
<dbReference type="GO" id="GO:0010181">
    <property type="term" value="F:FMN binding"/>
    <property type="evidence" value="ECO:0007669"/>
    <property type="project" value="TreeGrafter"/>
</dbReference>
<dbReference type="GO" id="GO:0003955">
    <property type="term" value="F:NAD(P)H dehydrogenase (quinone) activity"/>
    <property type="evidence" value="ECO:0007669"/>
    <property type="project" value="TreeGrafter"/>
</dbReference>
<evidence type="ECO:0000313" key="3">
    <source>
        <dbReference type="EMBL" id="MBO8441694.1"/>
    </source>
</evidence>
<dbReference type="Proteomes" id="UP000823614">
    <property type="component" value="Unassembled WGS sequence"/>
</dbReference>
<evidence type="ECO:0000256" key="1">
    <source>
        <dbReference type="ARBA" id="ARBA00023002"/>
    </source>
</evidence>
<dbReference type="Gene3D" id="3.40.50.360">
    <property type="match status" value="1"/>
</dbReference>
<reference evidence="3" key="2">
    <citation type="journal article" date="2021" name="PeerJ">
        <title>Extensive microbial diversity within the chicken gut microbiome revealed by metagenomics and culture.</title>
        <authorList>
            <person name="Gilroy R."/>
            <person name="Ravi A."/>
            <person name="Getino M."/>
            <person name="Pursley I."/>
            <person name="Horton D.L."/>
            <person name="Alikhan N.F."/>
            <person name="Baker D."/>
            <person name="Gharbi K."/>
            <person name="Hall N."/>
            <person name="Watson M."/>
            <person name="Adriaenssens E.M."/>
            <person name="Foster-Nyarko E."/>
            <person name="Jarju S."/>
            <person name="Secka A."/>
            <person name="Antonio M."/>
            <person name="Oren A."/>
            <person name="Chaudhuri R.R."/>
            <person name="La Ragione R."/>
            <person name="Hildebrand F."/>
            <person name="Pallen M.J."/>
        </authorList>
    </citation>
    <scope>NUCLEOTIDE SEQUENCE</scope>
    <source>
        <strain evidence="3">C6-149</strain>
    </source>
</reference>
<dbReference type="GO" id="GO:0009055">
    <property type="term" value="F:electron transfer activity"/>
    <property type="evidence" value="ECO:0007669"/>
    <property type="project" value="TreeGrafter"/>
</dbReference>
<proteinExistence type="predicted"/>
<protein>
    <submittedName>
        <fullName evidence="3">NAD(P)H-dependent oxidoreductase</fullName>
    </submittedName>
</protein>
<dbReference type="PANTHER" id="PTHR47307:SF1">
    <property type="entry name" value="GLUTATHIONE-REGULATED POTASSIUM-EFFLUX SYSTEM ANCILLARY PROTEIN KEFG"/>
    <property type="match status" value="1"/>
</dbReference>
<gene>
    <name evidence="3" type="ORF">IAA89_04610</name>
</gene>
<dbReference type="InterPro" id="IPR029039">
    <property type="entry name" value="Flavoprotein-like_sf"/>
</dbReference>
<evidence type="ECO:0000259" key="2">
    <source>
        <dbReference type="Pfam" id="PF02525"/>
    </source>
</evidence>
<organism evidence="3 4">
    <name type="scientific">Candidatus Gallilactobacillus intestinavium</name>
    <dbReference type="NCBI Taxonomy" id="2840838"/>
    <lineage>
        <taxon>Bacteria</taxon>
        <taxon>Bacillati</taxon>
        <taxon>Bacillota</taxon>
        <taxon>Bacilli</taxon>
        <taxon>Lactobacillales</taxon>
        <taxon>Lactobacillaceae</taxon>
        <taxon>Lactobacillaceae incertae sedis</taxon>
        <taxon>Candidatus Gallilactobacillus</taxon>
    </lineage>
</organism>
<evidence type="ECO:0000313" key="4">
    <source>
        <dbReference type="Proteomes" id="UP000823614"/>
    </source>
</evidence>
<dbReference type="Pfam" id="PF02525">
    <property type="entry name" value="Flavodoxin_2"/>
    <property type="match status" value="1"/>
</dbReference>
<comment type="caution">
    <text evidence="3">The sequence shown here is derived from an EMBL/GenBank/DDBJ whole genome shotgun (WGS) entry which is preliminary data.</text>
</comment>
<dbReference type="InterPro" id="IPR046980">
    <property type="entry name" value="KefG/KefF"/>
</dbReference>
<reference evidence="3" key="1">
    <citation type="submission" date="2020-10" db="EMBL/GenBank/DDBJ databases">
        <authorList>
            <person name="Gilroy R."/>
        </authorList>
    </citation>
    <scope>NUCLEOTIDE SEQUENCE</scope>
    <source>
        <strain evidence="3">C6-149</strain>
    </source>
</reference>
<dbReference type="AlphaFoldDB" id="A0A9D9E5G5"/>
<dbReference type="EMBL" id="JADIMP010000075">
    <property type="protein sequence ID" value="MBO8441694.1"/>
    <property type="molecule type" value="Genomic_DNA"/>
</dbReference>
<feature type="domain" description="Flavodoxin-like fold" evidence="2">
    <location>
        <begin position="1"/>
        <end position="164"/>
    </location>
</feature>